<organism evidence="2 3">
    <name type="scientific">Aeromonas veronii</name>
    <dbReference type="NCBI Taxonomy" id="654"/>
    <lineage>
        <taxon>Bacteria</taxon>
        <taxon>Pseudomonadati</taxon>
        <taxon>Pseudomonadota</taxon>
        <taxon>Gammaproteobacteria</taxon>
        <taxon>Aeromonadales</taxon>
        <taxon>Aeromonadaceae</taxon>
        <taxon>Aeromonas</taxon>
    </lineage>
</organism>
<reference evidence="2" key="1">
    <citation type="submission" date="2017-10" db="EMBL/GenBank/DDBJ databases">
        <authorList>
            <person name="Colston S.M."/>
            <person name="Graf J."/>
        </authorList>
    </citation>
    <scope>NUCLEOTIDE SEQUENCE</scope>
    <source>
        <strain evidence="2">BAQ071013-135</strain>
    </source>
</reference>
<gene>
    <name evidence="2" type="ORF">CF123_18205</name>
</gene>
<evidence type="ECO:0000313" key="3">
    <source>
        <dbReference type="Proteomes" id="UP000796104"/>
    </source>
</evidence>
<protein>
    <submittedName>
        <fullName evidence="2">Uncharacterized protein</fullName>
    </submittedName>
</protein>
<dbReference type="EMBL" id="PDXJ01000025">
    <property type="protein sequence ID" value="TND52048.1"/>
    <property type="molecule type" value="Genomic_DNA"/>
</dbReference>
<keyword evidence="1" id="KW-0472">Membrane</keyword>
<feature type="transmembrane region" description="Helical" evidence="1">
    <location>
        <begin position="71"/>
        <end position="95"/>
    </location>
</feature>
<sequence>MSAKDCSQCETGDSCEERGLLVVLNAVRDYRDRVSVGVSPTAAGERVDELLHMSSVVYGRGAAAGGPWDTVAVVILALLLLACLIVGAAVGYCVLPEIIGPWSKMLEVLKWW</sequence>
<evidence type="ECO:0000256" key="1">
    <source>
        <dbReference type="SAM" id="Phobius"/>
    </source>
</evidence>
<dbReference type="RefSeq" id="WP_139495250.1">
    <property type="nucleotide sequence ID" value="NZ_CAWORL010000018.1"/>
</dbReference>
<proteinExistence type="predicted"/>
<name>A0AAX2UPL3_AERVE</name>
<reference evidence="2" key="2">
    <citation type="journal article" date="2019" name="PLoS ONE">
        <title>Identification and characterization of putative Aeromonas spp. T3SS effectors.</title>
        <authorList>
            <person name="Rangel L.T."/>
            <person name="Marden J."/>
            <person name="Colston S."/>
            <person name="Setubal J.C."/>
            <person name="Graf J."/>
            <person name="Gogarten J.P."/>
        </authorList>
    </citation>
    <scope>NUCLEOTIDE SEQUENCE</scope>
    <source>
        <strain evidence="2">BAQ071013-135</strain>
    </source>
</reference>
<dbReference type="Proteomes" id="UP000796104">
    <property type="component" value="Unassembled WGS sequence"/>
</dbReference>
<comment type="caution">
    <text evidence="2">The sequence shown here is derived from an EMBL/GenBank/DDBJ whole genome shotgun (WGS) entry which is preliminary data.</text>
</comment>
<dbReference type="AlphaFoldDB" id="A0AAX2UPL3"/>
<evidence type="ECO:0000313" key="2">
    <source>
        <dbReference type="EMBL" id="TND52048.1"/>
    </source>
</evidence>
<accession>A0AAX2UPL3</accession>
<keyword evidence="1" id="KW-0812">Transmembrane</keyword>
<keyword evidence="1" id="KW-1133">Transmembrane helix</keyword>